<dbReference type="PANTHER" id="PTHR23419:SF8">
    <property type="entry name" value="FI09726P"/>
    <property type="match status" value="1"/>
</dbReference>
<dbReference type="GO" id="GO:0010038">
    <property type="term" value="P:response to metal ion"/>
    <property type="evidence" value="ECO:0007669"/>
    <property type="project" value="InterPro"/>
</dbReference>
<dbReference type="InterPro" id="IPR015867">
    <property type="entry name" value="N-reg_PII/ATP_PRibTrfase_C"/>
</dbReference>
<dbReference type="PANTHER" id="PTHR23419">
    <property type="entry name" value="DIVALENT CATION TOLERANCE CUTA-RELATED"/>
    <property type="match status" value="1"/>
</dbReference>
<name>Q1MQ94_LAWIP</name>
<dbReference type="KEGG" id="lip:LI0779"/>
<keyword evidence="3" id="KW-1185">Reference proteome</keyword>
<gene>
    <name evidence="2" type="primary">cutA</name>
    <name evidence="2" type="ordered locus">LI0779</name>
</gene>
<reference evidence="2 3" key="1">
    <citation type="submission" date="2005-11" db="EMBL/GenBank/DDBJ databases">
        <title>The complete genome sequence of Lawsonia intracellularis: the causative agent of proliferative enteropathy.</title>
        <authorList>
            <person name="Kaur K."/>
            <person name="Zhang Q."/>
            <person name="Beckler D."/>
            <person name="Munir S."/>
            <person name="Li L."/>
            <person name="Kinsley K."/>
            <person name="Herron L."/>
            <person name="Peterson A."/>
            <person name="May B."/>
            <person name="Singh S."/>
            <person name="Gebhart C."/>
            <person name="Kapur V."/>
        </authorList>
    </citation>
    <scope>NUCLEOTIDE SEQUENCE [LARGE SCALE GENOMIC DNA]</scope>
    <source>
        <strain evidence="2 3">PHE/MN1-00</strain>
    </source>
</reference>
<dbReference type="eggNOG" id="COG1324">
    <property type="taxonomic scope" value="Bacteria"/>
</dbReference>
<organism evidence="2 3">
    <name type="scientific">Lawsonia intracellularis (strain PHE/MN1-00)</name>
    <dbReference type="NCBI Taxonomy" id="363253"/>
    <lineage>
        <taxon>Bacteria</taxon>
        <taxon>Pseudomonadati</taxon>
        <taxon>Thermodesulfobacteriota</taxon>
        <taxon>Desulfovibrionia</taxon>
        <taxon>Desulfovibrionales</taxon>
        <taxon>Desulfovibrionaceae</taxon>
        <taxon>Lawsonia</taxon>
    </lineage>
</organism>
<dbReference type="EMBL" id="AM180252">
    <property type="protein sequence ID" value="CAJ54833.1"/>
    <property type="molecule type" value="Genomic_DNA"/>
</dbReference>
<dbReference type="InterPro" id="IPR004323">
    <property type="entry name" value="Ion_tolerance_CutA"/>
</dbReference>
<dbReference type="Pfam" id="PF03091">
    <property type="entry name" value="CutA1"/>
    <property type="match status" value="1"/>
</dbReference>
<dbReference type="SUPFAM" id="SSF54913">
    <property type="entry name" value="GlnB-like"/>
    <property type="match status" value="1"/>
</dbReference>
<dbReference type="HOGENOM" id="CLU_098807_3_1_7"/>
<dbReference type="RefSeq" id="WP_011526862.1">
    <property type="nucleotide sequence ID" value="NC_008011.1"/>
</dbReference>
<proteinExistence type="inferred from homology"/>
<dbReference type="OrthoDB" id="37622at2"/>
<evidence type="ECO:0000256" key="1">
    <source>
        <dbReference type="ARBA" id="ARBA00010169"/>
    </source>
</evidence>
<dbReference type="Proteomes" id="UP000002430">
    <property type="component" value="Chromosome"/>
</dbReference>
<comment type="similarity">
    <text evidence="1">Belongs to the CutA family.</text>
</comment>
<accession>Q1MQ94</accession>
<protein>
    <submittedName>
        <fullName evidence="2">Divalent cation tolerance protein, probable</fullName>
    </submittedName>
</protein>
<evidence type="ECO:0000313" key="2">
    <source>
        <dbReference type="EMBL" id="CAJ54833.1"/>
    </source>
</evidence>
<sequence length="106" mass="12036">MVILVYITAPNENEAEYLATMLVKQKVAACVNIIPKVQSVYLWGNSIHKDNEVILLVKTIESHFNKIKEIVCSIHSYDTPCIIALPIILGENKFLAWVEDTVKEEH</sequence>
<dbReference type="GO" id="GO:0005507">
    <property type="term" value="F:copper ion binding"/>
    <property type="evidence" value="ECO:0007669"/>
    <property type="project" value="TreeGrafter"/>
</dbReference>
<dbReference type="STRING" id="363253.LI0779"/>
<dbReference type="InterPro" id="IPR011322">
    <property type="entry name" value="N-reg_PII-like_a/b"/>
</dbReference>
<evidence type="ECO:0000313" key="3">
    <source>
        <dbReference type="Proteomes" id="UP000002430"/>
    </source>
</evidence>
<dbReference type="AlphaFoldDB" id="Q1MQ94"/>
<dbReference type="Gene3D" id="3.30.70.120">
    <property type="match status" value="1"/>
</dbReference>